<name>A0A1H4K7R3_9MICO</name>
<evidence type="ECO:0000313" key="1">
    <source>
        <dbReference type="EMBL" id="SEB54463.1"/>
    </source>
</evidence>
<proteinExistence type="predicted"/>
<gene>
    <name evidence="1" type="ORF">SAMN04489806_1050</name>
</gene>
<dbReference type="RefSeq" id="WP_091180885.1">
    <property type="nucleotide sequence ID" value="NZ_FNRY01000001.1"/>
</dbReference>
<dbReference type="AlphaFoldDB" id="A0A1H4K7R3"/>
<accession>A0A1H4K7R3</accession>
<protein>
    <submittedName>
        <fullName evidence="1">Uncharacterized protein</fullName>
    </submittedName>
</protein>
<keyword evidence="2" id="KW-1185">Reference proteome</keyword>
<dbReference type="EMBL" id="FNRY01000001">
    <property type="protein sequence ID" value="SEB54463.1"/>
    <property type="molecule type" value="Genomic_DNA"/>
</dbReference>
<dbReference type="Proteomes" id="UP000199183">
    <property type="component" value="Unassembled WGS sequence"/>
</dbReference>
<sequence length="104" mass="11665">MIVVTTPIEAGKPVAVMLDVKVLDETELDGSSVKARVVETLDCGCIGGSRFPKRKISIHLCLSIATDRFLALDRKLRLRNTEFGCLDVTSVRRRRRRADPVQKR</sequence>
<dbReference type="STRING" id="640635.SAMN04489806_1050"/>
<organism evidence="1 2">
    <name type="scientific">Paramicrobacterium humi</name>
    <dbReference type="NCBI Taxonomy" id="640635"/>
    <lineage>
        <taxon>Bacteria</taxon>
        <taxon>Bacillati</taxon>
        <taxon>Actinomycetota</taxon>
        <taxon>Actinomycetes</taxon>
        <taxon>Micrococcales</taxon>
        <taxon>Microbacteriaceae</taxon>
        <taxon>Paramicrobacterium</taxon>
    </lineage>
</organism>
<evidence type="ECO:0000313" key="2">
    <source>
        <dbReference type="Proteomes" id="UP000199183"/>
    </source>
</evidence>
<reference evidence="1 2" key="1">
    <citation type="submission" date="2016-10" db="EMBL/GenBank/DDBJ databases">
        <authorList>
            <person name="de Groot N.N."/>
        </authorList>
    </citation>
    <scope>NUCLEOTIDE SEQUENCE [LARGE SCALE GENOMIC DNA]</scope>
    <source>
        <strain evidence="1 2">DSM 21799</strain>
    </source>
</reference>